<name>A0A194WCY5_CYTMA</name>
<dbReference type="InterPro" id="IPR046797">
    <property type="entry name" value="PDDEXK_12"/>
</dbReference>
<reference evidence="3" key="1">
    <citation type="submission" date="2014-12" db="EMBL/GenBank/DDBJ databases">
        <title>Genome Sequence of Valsa Canker Pathogens Uncovers a Specific Adaption of Colonization on Woody Bark.</title>
        <authorList>
            <person name="Yin Z."/>
            <person name="Liu H."/>
            <person name="Gao X."/>
            <person name="Li Z."/>
            <person name="Song N."/>
            <person name="Ke X."/>
            <person name="Dai Q."/>
            <person name="Wu Y."/>
            <person name="Sun Y."/>
            <person name="Xu J.-R."/>
            <person name="Kang Z.K."/>
            <person name="Wang L."/>
            <person name="Huang L."/>
        </authorList>
    </citation>
    <scope>NUCLEOTIDE SEQUENCE [LARGE SCALE GENOMIC DNA]</scope>
    <source>
        <strain evidence="3">03-8</strain>
    </source>
</reference>
<dbReference type="Pfam" id="PF20516">
    <property type="entry name" value="PDDEXK_12"/>
    <property type="match status" value="1"/>
</dbReference>
<dbReference type="OrthoDB" id="5244165at2759"/>
<sequence>MVSQARIQAWLNAVRTDHIQDQEQAKDRGQEQDTPPATRCAAPPGPFKFQSRTQQLASISPIISHPTLQSHPSPAAKNPRTLATSSLTIKKASDLELLRKPVLVRQLGSNPVQHLPVDVQGLYLSLRRTALHRSFIPSSVRRQVEDLLPPGDPDDSWFRDDSSTTNHTSSRSELELYRLHEICTAAAESVELERYEDAWNVLIHQPLLKLALEGEEEEEEEGQDQEHHHKVTSEYVASATIAGPWIPRVKTHLRRQDDGSSDSASVLACSVTGSSAGGSSDASYILGDDTNPGTSPASPSRTRTRATVMETLEQYQQLRDNIDVATMHSKPGSKKVDFAIVLSPRESSPLSQAVRHAASISAPIPTINQSTYPPLRFRPIAVAIESKTTTASADPIVQIGFWTAAWHRRMEDISAELGGGEQREGRRIITLPLICIVNHEWSVYFAVDRGSSIEMLGPVSMGGTQSIDSAYILLANLRALRDWIKTMFATFIHDWVVTRERNDS</sequence>
<dbReference type="EMBL" id="CM003109">
    <property type="protein sequence ID" value="KUI74266.1"/>
    <property type="molecule type" value="Genomic_DNA"/>
</dbReference>
<gene>
    <name evidence="3" type="ORF">VM1G_09711</name>
</gene>
<dbReference type="Proteomes" id="UP000078559">
    <property type="component" value="Chromosome 12"/>
</dbReference>
<protein>
    <recommendedName>
        <fullName evidence="2">PD-(D/E)XK nuclease-like domain-containing protein</fullName>
    </recommendedName>
</protein>
<feature type="domain" description="PD-(D/E)XK nuclease-like" evidence="2">
    <location>
        <begin position="150"/>
        <end position="488"/>
    </location>
</feature>
<feature type="compositionally biased region" description="Polar residues" evidence="1">
    <location>
        <begin position="291"/>
        <end position="301"/>
    </location>
</feature>
<feature type="region of interest" description="Disordered" evidence="1">
    <location>
        <begin position="272"/>
        <end position="304"/>
    </location>
</feature>
<feature type="region of interest" description="Disordered" evidence="1">
    <location>
        <begin position="146"/>
        <end position="171"/>
    </location>
</feature>
<feature type="compositionally biased region" description="Basic and acidic residues" evidence="1">
    <location>
        <begin position="18"/>
        <end position="31"/>
    </location>
</feature>
<feature type="compositionally biased region" description="Low complexity" evidence="1">
    <location>
        <begin position="272"/>
        <end position="283"/>
    </location>
</feature>
<evidence type="ECO:0000313" key="3">
    <source>
        <dbReference type="EMBL" id="KUI74266.1"/>
    </source>
</evidence>
<evidence type="ECO:0000313" key="4">
    <source>
        <dbReference type="Proteomes" id="UP000078559"/>
    </source>
</evidence>
<keyword evidence="4" id="KW-1185">Reference proteome</keyword>
<proteinExistence type="predicted"/>
<feature type="region of interest" description="Disordered" evidence="1">
    <location>
        <begin position="18"/>
        <end position="48"/>
    </location>
</feature>
<accession>A0A194WCY5</accession>
<evidence type="ECO:0000256" key="1">
    <source>
        <dbReference type="SAM" id="MobiDB-lite"/>
    </source>
</evidence>
<dbReference type="AlphaFoldDB" id="A0A194WCY5"/>
<organism evidence="3 4">
    <name type="scientific">Cytospora mali</name>
    <name type="common">Apple Valsa canker fungus</name>
    <name type="synonym">Valsa mali</name>
    <dbReference type="NCBI Taxonomy" id="578113"/>
    <lineage>
        <taxon>Eukaryota</taxon>
        <taxon>Fungi</taxon>
        <taxon>Dikarya</taxon>
        <taxon>Ascomycota</taxon>
        <taxon>Pezizomycotina</taxon>
        <taxon>Sordariomycetes</taxon>
        <taxon>Sordariomycetidae</taxon>
        <taxon>Diaporthales</taxon>
        <taxon>Cytosporaceae</taxon>
        <taxon>Cytospora</taxon>
    </lineage>
</organism>
<evidence type="ECO:0000259" key="2">
    <source>
        <dbReference type="Pfam" id="PF20516"/>
    </source>
</evidence>